<organism evidence="5 6">
    <name type="scientific">Amycolatopsis nalaikhensis</name>
    <dbReference type="NCBI Taxonomy" id="715472"/>
    <lineage>
        <taxon>Bacteria</taxon>
        <taxon>Bacillati</taxon>
        <taxon>Actinomycetota</taxon>
        <taxon>Actinomycetes</taxon>
        <taxon>Pseudonocardiales</taxon>
        <taxon>Pseudonocardiaceae</taxon>
        <taxon>Amycolatopsis</taxon>
    </lineage>
</organism>
<evidence type="ECO:0000313" key="6">
    <source>
        <dbReference type="Proteomes" id="UP001227101"/>
    </source>
</evidence>
<dbReference type="PANTHER" id="PTHR43046">
    <property type="entry name" value="GDP-MANNOSE MANNOSYL HYDROLASE"/>
    <property type="match status" value="1"/>
</dbReference>
<dbReference type="GO" id="GO:0016787">
    <property type="term" value="F:hydrolase activity"/>
    <property type="evidence" value="ECO:0007669"/>
    <property type="project" value="UniProtKB-KW"/>
</dbReference>
<evidence type="ECO:0000259" key="4">
    <source>
        <dbReference type="PROSITE" id="PS51462"/>
    </source>
</evidence>
<dbReference type="PROSITE" id="PS51462">
    <property type="entry name" value="NUDIX"/>
    <property type="match status" value="1"/>
</dbReference>
<sequence length="195" mass="20674">MKSPGQRRVPVLAVATDGSSITWLPQSGDAASRKLGRVTEQLTVTVGRRAARAILIDDLGRLVLIKRTKPGQAPYWTAPGGGVEDTDPSVEAALYRELAEELGAKATDASQVFLFSSPSDGGVAVQHFFVARLASLDESARSGPEFSDPSRGGYDLDRVDLRGDDLASIDLKPTALKEFILANREALLVEAGAVA</sequence>
<dbReference type="SUPFAM" id="SSF55811">
    <property type="entry name" value="Nudix"/>
    <property type="match status" value="1"/>
</dbReference>
<dbReference type="RefSeq" id="WP_285458445.1">
    <property type="nucleotide sequence ID" value="NZ_CP127173.1"/>
</dbReference>
<feature type="domain" description="Nudix hydrolase" evidence="4">
    <location>
        <begin position="47"/>
        <end position="179"/>
    </location>
</feature>
<dbReference type="InterPro" id="IPR000086">
    <property type="entry name" value="NUDIX_hydrolase_dom"/>
</dbReference>
<evidence type="ECO:0000256" key="2">
    <source>
        <dbReference type="ARBA" id="ARBA00022801"/>
    </source>
</evidence>
<dbReference type="InterPro" id="IPR015797">
    <property type="entry name" value="NUDIX_hydrolase-like_dom_sf"/>
</dbReference>
<keyword evidence="2 5" id="KW-0378">Hydrolase</keyword>
<dbReference type="PANTHER" id="PTHR43046:SF12">
    <property type="entry name" value="GDP-MANNOSE MANNOSYL HYDROLASE"/>
    <property type="match status" value="1"/>
</dbReference>
<evidence type="ECO:0000313" key="5">
    <source>
        <dbReference type="EMBL" id="WIV60857.1"/>
    </source>
</evidence>
<keyword evidence="6" id="KW-1185">Reference proteome</keyword>
<accession>A0ABY8XZ51</accession>
<evidence type="ECO:0000256" key="1">
    <source>
        <dbReference type="ARBA" id="ARBA00001946"/>
    </source>
</evidence>
<name>A0ABY8XZ51_9PSEU</name>
<keyword evidence="3" id="KW-0460">Magnesium</keyword>
<dbReference type="EC" id="3.6.-.-" evidence="5"/>
<protein>
    <submittedName>
        <fullName evidence="5">NUDIX hydrolase</fullName>
        <ecNumber evidence="5">3.6.-.-</ecNumber>
    </submittedName>
</protein>
<proteinExistence type="predicted"/>
<dbReference type="Pfam" id="PF00293">
    <property type="entry name" value="NUDIX"/>
    <property type="match status" value="1"/>
</dbReference>
<gene>
    <name evidence="5" type="ORF">QP939_20705</name>
</gene>
<dbReference type="Gene3D" id="3.90.79.10">
    <property type="entry name" value="Nucleoside Triphosphate Pyrophosphohydrolase"/>
    <property type="match status" value="1"/>
</dbReference>
<comment type="cofactor">
    <cofactor evidence="1">
        <name>Mg(2+)</name>
        <dbReference type="ChEBI" id="CHEBI:18420"/>
    </cofactor>
</comment>
<reference evidence="5 6" key="1">
    <citation type="submission" date="2023-06" db="EMBL/GenBank/DDBJ databases">
        <authorList>
            <person name="Oyuntsetseg B."/>
            <person name="Kim S.B."/>
        </authorList>
    </citation>
    <scope>NUCLEOTIDE SEQUENCE [LARGE SCALE GENOMIC DNA]</scope>
    <source>
        <strain evidence="5 6">2-2</strain>
    </source>
</reference>
<dbReference type="EMBL" id="CP127173">
    <property type="protein sequence ID" value="WIV60857.1"/>
    <property type="molecule type" value="Genomic_DNA"/>
</dbReference>
<dbReference type="Proteomes" id="UP001227101">
    <property type="component" value="Chromosome"/>
</dbReference>
<evidence type="ECO:0000256" key="3">
    <source>
        <dbReference type="ARBA" id="ARBA00022842"/>
    </source>
</evidence>